<keyword evidence="3" id="KW-0820">tRNA-binding</keyword>
<gene>
    <name evidence="13" type="ORF">B0A50_00321</name>
</gene>
<feature type="binding site" evidence="10">
    <location>
        <begin position="191"/>
        <end position="197"/>
    </location>
    <ligand>
        <name>S-adenosyl-L-methionine</name>
        <dbReference type="ChEBI" id="CHEBI:59789"/>
    </ligand>
</feature>
<dbReference type="Pfam" id="PF01189">
    <property type="entry name" value="Methyltr_RsmB-F"/>
    <property type="match status" value="1"/>
</dbReference>
<evidence type="ECO:0000313" key="13">
    <source>
        <dbReference type="EMBL" id="TKA34340.1"/>
    </source>
</evidence>
<keyword evidence="4 10" id="KW-0489">Methyltransferase</keyword>
<keyword evidence="9" id="KW-0539">Nucleus</keyword>
<dbReference type="InterPro" id="IPR001678">
    <property type="entry name" value="MeTrfase_RsmB-F_NOP2_dom"/>
</dbReference>
<keyword evidence="14" id="KW-1185">Reference proteome</keyword>
<dbReference type="PROSITE" id="PS01153">
    <property type="entry name" value="NOL1_NOP2_SUN"/>
    <property type="match status" value="1"/>
</dbReference>
<dbReference type="Gene3D" id="3.10.20.90">
    <property type="entry name" value="Phosphatidylinositol 3-kinase Catalytic Subunit, Chain A, domain 1"/>
    <property type="match status" value="1"/>
</dbReference>
<evidence type="ECO:0000256" key="7">
    <source>
        <dbReference type="ARBA" id="ARBA00022694"/>
    </source>
</evidence>
<evidence type="ECO:0000256" key="10">
    <source>
        <dbReference type="PROSITE-ProRule" id="PRU01023"/>
    </source>
</evidence>
<feature type="compositionally biased region" description="Basic and acidic residues" evidence="11">
    <location>
        <begin position="570"/>
        <end position="579"/>
    </location>
</feature>
<feature type="region of interest" description="Disordered" evidence="11">
    <location>
        <begin position="543"/>
        <end position="670"/>
    </location>
</feature>
<reference evidence="13 14" key="1">
    <citation type="submission" date="2017-03" db="EMBL/GenBank/DDBJ databases">
        <title>Genomes of endolithic fungi from Antarctica.</title>
        <authorList>
            <person name="Coleine C."/>
            <person name="Masonjones S."/>
            <person name="Stajich J.E."/>
        </authorList>
    </citation>
    <scope>NUCLEOTIDE SEQUENCE [LARGE SCALE GENOMIC DNA]</scope>
    <source>
        <strain evidence="13 14">CCFEE 6315</strain>
    </source>
</reference>
<feature type="region of interest" description="Disordered" evidence="11">
    <location>
        <begin position="1010"/>
        <end position="1152"/>
    </location>
</feature>
<dbReference type="InterPro" id="IPR049560">
    <property type="entry name" value="MeTrfase_RsmB-F_NOP2_cat"/>
</dbReference>
<feature type="binding site" evidence="10">
    <location>
        <position position="311"/>
    </location>
    <ligand>
        <name>S-adenosyl-L-methionine</name>
        <dbReference type="ChEBI" id="CHEBI:59789"/>
    </ligand>
</feature>
<dbReference type="GO" id="GO:0016428">
    <property type="term" value="F:tRNA (cytidine-5-)-methyltransferase activity"/>
    <property type="evidence" value="ECO:0007669"/>
    <property type="project" value="InterPro"/>
</dbReference>
<dbReference type="Pfam" id="PF25378">
    <property type="entry name" value="PUA_NSUN2"/>
    <property type="match status" value="1"/>
</dbReference>
<evidence type="ECO:0000256" key="5">
    <source>
        <dbReference type="ARBA" id="ARBA00022679"/>
    </source>
</evidence>
<protein>
    <recommendedName>
        <fullName evidence="12">SAM-dependent MTase RsmB/NOP-type domain-containing protein</fullName>
    </recommendedName>
</protein>
<feature type="compositionally biased region" description="Basic and acidic residues" evidence="11">
    <location>
        <begin position="1010"/>
        <end position="1038"/>
    </location>
</feature>
<evidence type="ECO:0000259" key="12">
    <source>
        <dbReference type="PROSITE" id="PS51686"/>
    </source>
</evidence>
<dbReference type="SUPFAM" id="SSF53335">
    <property type="entry name" value="S-adenosyl-L-methionine-dependent methyltransferases"/>
    <property type="match status" value="1"/>
</dbReference>
<comment type="similarity">
    <text evidence="2 10">Belongs to the class I-like SAM-binding methyltransferase superfamily. RsmB/NOP family.</text>
</comment>
<evidence type="ECO:0000256" key="6">
    <source>
        <dbReference type="ARBA" id="ARBA00022691"/>
    </source>
</evidence>
<keyword evidence="7" id="KW-0819">tRNA processing</keyword>
<feature type="binding site" evidence="10">
    <location>
        <position position="278"/>
    </location>
    <ligand>
        <name>S-adenosyl-L-methionine</name>
        <dbReference type="ChEBI" id="CHEBI:59789"/>
    </ligand>
</feature>
<dbReference type="PRINTS" id="PR02011">
    <property type="entry name" value="RCMTNCL1"/>
</dbReference>
<dbReference type="PANTHER" id="PTHR22808:SF1">
    <property type="entry name" value="RNA CYTOSINE-C(5)-METHYLTRANSFERASE NSUN2-RELATED"/>
    <property type="match status" value="1"/>
</dbReference>
<dbReference type="Gene3D" id="3.40.50.150">
    <property type="entry name" value="Vaccinia Virus protein VP39"/>
    <property type="match status" value="1"/>
</dbReference>
<dbReference type="InterPro" id="IPR023267">
    <property type="entry name" value="RCMT"/>
</dbReference>
<feature type="binding site" evidence="10">
    <location>
        <position position="251"/>
    </location>
    <ligand>
        <name>S-adenosyl-L-methionine</name>
        <dbReference type="ChEBI" id="CHEBI:59789"/>
    </ligand>
</feature>
<name>A0A4U0UFK1_9PEZI</name>
<feature type="compositionally biased region" description="Basic and acidic residues" evidence="11">
    <location>
        <begin position="36"/>
        <end position="45"/>
    </location>
</feature>
<feature type="compositionally biased region" description="Gly residues" evidence="11">
    <location>
        <begin position="1"/>
        <end position="34"/>
    </location>
</feature>
<dbReference type="GO" id="GO:0000049">
    <property type="term" value="F:tRNA binding"/>
    <property type="evidence" value="ECO:0007669"/>
    <property type="project" value="UniProtKB-KW"/>
</dbReference>
<evidence type="ECO:0000256" key="1">
    <source>
        <dbReference type="ARBA" id="ARBA00004123"/>
    </source>
</evidence>
<feature type="domain" description="SAM-dependent MTase RsmB/NOP-type" evidence="12">
    <location>
        <begin position="73"/>
        <end position="474"/>
    </location>
</feature>
<dbReference type="Proteomes" id="UP000308549">
    <property type="component" value="Unassembled WGS sequence"/>
</dbReference>
<organism evidence="13 14">
    <name type="scientific">Salinomyces thailandicus</name>
    <dbReference type="NCBI Taxonomy" id="706561"/>
    <lineage>
        <taxon>Eukaryota</taxon>
        <taxon>Fungi</taxon>
        <taxon>Dikarya</taxon>
        <taxon>Ascomycota</taxon>
        <taxon>Pezizomycotina</taxon>
        <taxon>Dothideomycetes</taxon>
        <taxon>Dothideomycetidae</taxon>
        <taxon>Mycosphaerellales</taxon>
        <taxon>Teratosphaeriaceae</taxon>
        <taxon>Salinomyces</taxon>
    </lineage>
</organism>
<dbReference type="GO" id="GO:0005737">
    <property type="term" value="C:cytoplasm"/>
    <property type="evidence" value="ECO:0007669"/>
    <property type="project" value="TreeGrafter"/>
</dbReference>
<dbReference type="InterPro" id="IPR029071">
    <property type="entry name" value="Ubiquitin-like_domsf"/>
</dbReference>
<keyword evidence="5 10" id="KW-0808">Transferase</keyword>
<comment type="subcellular location">
    <subcellularLocation>
        <location evidence="1">Nucleus</location>
    </subcellularLocation>
</comment>
<dbReference type="InterPro" id="IPR018314">
    <property type="entry name" value="RsmB/NOL1/NOP2-like_CS"/>
</dbReference>
<evidence type="ECO:0000256" key="11">
    <source>
        <dbReference type="SAM" id="MobiDB-lite"/>
    </source>
</evidence>
<dbReference type="InterPro" id="IPR029063">
    <property type="entry name" value="SAM-dependent_MTases_sf"/>
</dbReference>
<feature type="active site" description="Nucleophile" evidence="10">
    <location>
        <position position="364"/>
    </location>
</feature>
<evidence type="ECO:0000256" key="9">
    <source>
        <dbReference type="ARBA" id="ARBA00023242"/>
    </source>
</evidence>
<dbReference type="Pfam" id="PF25376">
    <property type="entry name" value="Pre-PUA_NSUN2"/>
    <property type="match status" value="1"/>
</dbReference>
<dbReference type="InterPro" id="IPR057285">
    <property type="entry name" value="Pre-PUA_NSUN2"/>
</dbReference>
<keyword evidence="6 10" id="KW-0949">S-adenosyl-L-methionine</keyword>
<feature type="region of interest" description="Disordered" evidence="11">
    <location>
        <begin position="1"/>
        <end position="45"/>
    </location>
</feature>
<evidence type="ECO:0000256" key="8">
    <source>
        <dbReference type="ARBA" id="ARBA00022884"/>
    </source>
</evidence>
<feature type="compositionally biased region" description="Basic and acidic residues" evidence="11">
    <location>
        <begin position="1058"/>
        <end position="1123"/>
    </location>
</feature>
<evidence type="ECO:0000256" key="2">
    <source>
        <dbReference type="ARBA" id="ARBA00007494"/>
    </source>
</evidence>
<dbReference type="PANTHER" id="PTHR22808">
    <property type="entry name" value="NCL1 YEAST -RELATED NOL1/NOP2/FMU SUN DOMAIN-CONTAINING"/>
    <property type="match status" value="1"/>
</dbReference>
<dbReference type="GO" id="GO:0005634">
    <property type="term" value="C:nucleus"/>
    <property type="evidence" value="ECO:0007669"/>
    <property type="project" value="UniProtKB-SubCell"/>
</dbReference>
<dbReference type="GO" id="GO:0030488">
    <property type="term" value="P:tRNA methylation"/>
    <property type="evidence" value="ECO:0007669"/>
    <property type="project" value="UniProtKB-ARBA"/>
</dbReference>
<evidence type="ECO:0000256" key="3">
    <source>
        <dbReference type="ARBA" id="ARBA00022555"/>
    </source>
</evidence>
<comment type="caution">
    <text evidence="13">The sequence shown here is derived from an EMBL/GenBank/DDBJ whole genome shotgun (WGS) entry which is preliminary data.</text>
</comment>
<dbReference type="InterPro" id="IPR023270">
    <property type="entry name" value="RCMT_NCL1"/>
</dbReference>
<evidence type="ECO:0000256" key="4">
    <source>
        <dbReference type="ARBA" id="ARBA00022603"/>
    </source>
</evidence>
<dbReference type="AlphaFoldDB" id="A0A4U0UFK1"/>
<dbReference type="SUPFAM" id="SSF54236">
    <property type="entry name" value="Ubiquitin-like"/>
    <property type="match status" value="1"/>
</dbReference>
<accession>A0A4U0UFK1</accession>
<evidence type="ECO:0000313" key="14">
    <source>
        <dbReference type="Proteomes" id="UP000308549"/>
    </source>
</evidence>
<dbReference type="PROSITE" id="PS51686">
    <property type="entry name" value="SAM_MT_RSMB_NOP"/>
    <property type="match status" value="1"/>
</dbReference>
<dbReference type="OrthoDB" id="6093671at2759"/>
<proteinExistence type="inferred from homology"/>
<sequence>MARGGRGSKGGRGRGGGGRGRGRGRGGGGGGGGARQYEDNRQSFDEINKRNDKFERYYNSLNIVPEGDEREAFWAALRRELPNSFRFTGSKGHALGVKKNLVERFFPVIKEIEHEGKPVDLPQAMDWYPEGLAYSMTTPKNVIRKYAPFKEFQKFLVSETGVGNISRQEHVSMIPPLVLDVRPEHTVLDLCAAPGSKSAQLIEAIHAGEEERVGKAIRRARGEEVSVKDDKEKESLDLEQGRATGLLIANDVNYQRAQMLVHQVKRLNSPNLIVMNHDATMFPSIQLPSAASEPGKKAPSKYLKFDRILADVPCSGDGTTRKNPGIWKDWSPQNGLGLYITQVRILTRALQMLKVGGRVVYSTCSMNPVEDEAAVASAIERCGGVAKVKLIDVSDQLPGLKRASGLNDWSIMNRTGNIYESWPEAEINEVAGSKIVPGMFPPSEEEKIPLEKCMRVYPHMQNTGGFFIAVLEKLSEIRAKPENESKCMNRQWSFSEPVAETENTVFGELMADVKSEPMDVGGHLVRSGAPPVEMQVVGDDASVSAAARQNQEDTGLKRKADDDIETPEEAATKRPRVDDAEAGAAMNDPAKTRKEHLPVPPRLADDIETAGGKPGGEVADDRATDGGKILSEPAQDAVQNAPFDRETVPAPLTNTAGSTPAARRNRNGGSANEEAFKYLDPSHPELLSISSFYALDPSFPRTRFLVRNPAGDPVKGIYYSSQLTKDILSVNAEGKGLKFVHAGVKMFMKQDAQGQDICRWRIQTEGLGIVEGWVGEGRVVRLWRRDTLRKLLVEMFPKVGGPEGKEGWRSLGEIGERVRDLGMGCCVLRVEAGRREDGDEGFEEALTLPLWRSMHSLNLMLPKEERRAMLLRIYEEDVELVNHSDKHNKVKDEAADGVMVKVESAFDTNGTSKIKEEEQMQEDEEEYKPTPAAADFTPAANTNGSMSAEADAKDFRSILANMDNSPMLPENVAGLGAENAEAVLEEGARAVEENALAARDAREAEILEKEERGEVKIKDALPERSGEGDDGEHERERSASPAREPRRGKKSKSSGGFRWKERDGATEGRRGDGEEGLRRGYRERERSPRRERERMREGGREVDREPRREREVEREKSSAKRDLNPAVEPSPTTAATEKPKKKKKPAVPTSASSEPMIIVNINDRLGTKAAIPCLASDSIKAFKAIVAAHIGRQPHEILIKRQGERPFKDALSLVDYGVSSGVQLDLEIDTGD</sequence>
<feature type="compositionally biased region" description="Basic and acidic residues" evidence="11">
    <location>
        <begin position="550"/>
        <end position="561"/>
    </location>
</feature>
<dbReference type="InterPro" id="IPR057286">
    <property type="entry name" value="PUA_NSUN2"/>
</dbReference>
<keyword evidence="8 10" id="KW-0694">RNA-binding</keyword>
<dbReference type="EMBL" id="NAJL01000001">
    <property type="protein sequence ID" value="TKA34340.1"/>
    <property type="molecule type" value="Genomic_DNA"/>
</dbReference>
<dbReference type="PRINTS" id="PR02008">
    <property type="entry name" value="RCMTFAMILY"/>
</dbReference>